<dbReference type="STRING" id="285568.AQJ66_08925"/>
<sequence>MLPGDPEMREQRVEFAEERVPEGAAVERHADLGDSLLPWVIALFVLTVLLWPAGSRTSAREEPGGEGPRVAAVPVRVAAIVLSVAVSAGALVQVYRIGDSGAKAVWHGKVSRTPLPGRD</sequence>
<dbReference type="AlphaFoldDB" id="A0A101T8N6"/>
<dbReference type="EMBL" id="LMWX01000013">
    <property type="protein sequence ID" value="KUN87752.1"/>
    <property type="molecule type" value="Genomic_DNA"/>
</dbReference>
<reference evidence="2 3" key="1">
    <citation type="submission" date="2015-10" db="EMBL/GenBank/DDBJ databases">
        <title>Draft genome sequence of Streptomyces bungoensis DSM 41781, type strain for the species Streptomyces bungoensis.</title>
        <authorList>
            <person name="Ruckert C."/>
            <person name="Winkler A."/>
            <person name="Kalinowski J."/>
            <person name="Kampfer P."/>
            <person name="Glaeser S."/>
        </authorList>
    </citation>
    <scope>NUCLEOTIDE SEQUENCE [LARGE SCALE GENOMIC DNA]</scope>
    <source>
        <strain evidence="2 3">DSM 41781</strain>
    </source>
</reference>
<keyword evidence="1" id="KW-1133">Transmembrane helix</keyword>
<feature type="transmembrane region" description="Helical" evidence="1">
    <location>
        <begin position="75"/>
        <end position="95"/>
    </location>
</feature>
<protein>
    <submittedName>
        <fullName evidence="2">Uncharacterized protein</fullName>
    </submittedName>
</protein>
<evidence type="ECO:0000256" key="1">
    <source>
        <dbReference type="SAM" id="Phobius"/>
    </source>
</evidence>
<accession>A0A101T8N6</accession>
<evidence type="ECO:0000313" key="2">
    <source>
        <dbReference type="EMBL" id="KUN87752.1"/>
    </source>
</evidence>
<gene>
    <name evidence="2" type="ORF">AQJ66_08925</name>
</gene>
<evidence type="ECO:0000313" key="3">
    <source>
        <dbReference type="Proteomes" id="UP000053024"/>
    </source>
</evidence>
<keyword evidence="3" id="KW-1185">Reference proteome</keyword>
<organism evidence="2 3">
    <name type="scientific">Streptomyces bungoensis</name>
    <dbReference type="NCBI Taxonomy" id="285568"/>
    <lineage>
        <taxon>Bacteria</taxon>
        <taxon>Bacillati</taxon>
        <taxon>Actinomycetota</taxon>
        <taxon>Actinomycetes</taxon>
        <taxon>Kitasatosporales</taxon>
        <taxon>Streptomycetaceae</taxon>
        <taxon>Streptomyces</taxon>
    </lineage>
</organism>
<comment type="caution">
    <text evidence="2">The sequence shown here is derived from an EMBL/GenBank/DDBJ whole genome shotgun (WGS) entry which is preliminary data.</text>
</comment>
<feature type="transmembrane region" description="Helical" evidence="1">
    <location>
        <begin position="36"/>
        <end position="54"/>
    </location>
</feature>
<dbReference type="Proteomes" id="UP000053024">
    <property type="component" value="Unassembled WGS sequence"/>
</dbReference>
<keyword evidence="1" id="KW-0472">Membrane</keyword>
<name>A0A101T8N6_9ACTN</name>
<keyword evidence="1" id="KW-0812">Transmembrane</keyword>
<proteinExistence type="predicted"/>